<evidence type="ECO:0000256" key="2">
    <source>
        <dbReference type="ARBA" id="ARBA00022946"/>
    </source>
</evidence>
<dbReference type="OrthoDB" id="191995at2759"/>
<dbReference type="PANTHER" id="PTHR22602:SF0">
    <property type="entry name" value="TRANSFERASE CAF17, MITOCHONDRIAL-RELATED"/>
    <property type="match status" value="1"/>
</dbReference>
<dbReference type="STRING" id="45286.A0A0X8HRX5"/>
<evidence type="ECO:0000313" key="6">
    <source>
        <dbReference type="EMBL" id="AMD20377.1"/>
    </source>
</evidence>
<accession>A0A0X8HRX5</accession>
<evidence type="ECO:0000256" key="3">
    <source>
        <dbReference type="ARBA" id="ARBA00023128"/>
    </source>
</evidence>
<dbReference type="InterPro" id="IPR045179">
    <property type="entry name" value="YgfZ/GcvT"/>
</dbReference>
<dbReference type="InterPro" id="IPR017703">
    <property type="entry name" value="YgfZ/GCV_T_CS"/>
</dbReference>
<name>A0A0X8HRX5_9SACH</name>
<evidence type="ECO:0000313" key="7">
    <source>
        <dbReference type="Proteomes" id="UP000243052"/>
    </source>
</evidence>
<dbReference type="Gene3D" id="2.40.30.160">
    <property type="match status" value="1"/>
</dbReference>
<proteinExistence type="inferred from homology"/>
<comment type="subcellular location">
    <subcellularLocation>
        <location evidence="1">Mitochondrion matrix</location>
    </subcellularLocation>
</comment>
<comment type="similarity">
    <text evidence="4">Belongs to the GcvT family. CAF17/IBA57 subfamily.</text>
</comment>
<dbReference type="Proteomes" id="UP000243052">
    <property type="component" value="Chromosome iv"/>
</dbReference>
<dbReference type="RefSeq" id="XP_017987373.1">
    <property type="nucleotide sequence ID" value="XM_018132049.1"/>
</dbReference>
<dbReference type="SUPFAM" id="SSF103025">
    <property type="entry name" value="Folate-binding domain"/>
    <property type="match status" value="2"/>
</dbReference>
<dbReference type="EMBL" id="CP014244">
    <property type="protein sequence ID" value="AMD20377.1"/>
    <property type="molecule type" value="Genomic_DNA"/>
</dbReference>
<dbReference type="GeneID" id="28723622"/>
<protein>
    <submittedName>
        <fullName evidence="6">HDL367Wp</fullName>
    </submittedName>
</protein>
<feature type="region of interest" description="Disordered" evidence="5">
    <location>
        <begin position="397"/>
        <end position="417"/>
    </location>
</feature>
<keyword evidence="7" id="KW-1185">Reference proteome</keyword>
<evidence type="ECO:0000256" key="4">
    <source>
        <dbReference type="ARBA" id="ARBA00093447"/>
    </source>
</evidence>
<dbReference type="GO" id="GO:0005759">
    <property type="term" value="C:mitochondrial matrix"/>
    <property type="evidence" value="ECO:0007669"/>
    <property type="project" value="UniProtKB-SubCell"/>
</dbReference>
<sequence length="467" mass="53063">MYNDDYHLISCKLPLITDFNIIHMKRCPLTLLRSFSCSSRRLRQAPQFVGCEIPNKAFFKIRGPDSCKFLNGLVTCKLLPHFVKKSLTTINPDADSSKLGNNVGQFDMTKSNWGIYKEGKNANGPYISRFGTYSAMLNSKGRLVSDVFLYPWPLTLEHARNTKYPEFLLQCDTSVAEKIESLFQSHILLQKVKFTRVNDLRVWSVSIDMSHYPEWNRDFSLPDEFWKSMTSTRTPDEASQFASWFIDQFFPSSSGKILGAYYDKRNIQKSASASFYFITSNDVLDIGSLFDPQMVQSQTVRAKSTPRELKKERFSRGILEGSDEIPPETLIALELNFDLHDDAVSFDKGCYVGQELTARTYATGVIRKRCVPVLLDKPLSFSPSGFLDVYAENELSGSATNSSPFGSGRKQPKKRPIGKLLRTIDEQGVALLKLEYIENANTKEKPSCYVKDPESLEKVNMRIHNIL</sequence>
<dbReference type="InterPro" id="IPR027266">
    <property type="entry name" value="TrmE/GcvT-like"/>
</dbReference>
<organism evidence="6 7">
    <name type="scientific">Eremothecium sinecaudum</name>
    <dbReference type="NCBI Taxonomy" id="45286"/>
    <lineage>
        <taxon>Eukaryota</taxon>
        <taxon>Fungi</taxon>
        <taxon>Dikarya</taxon>
        <taxon>Ascomycota</taxon>
        <taxon>Saccharomycotina</taxon>
        <taxon>Saccharomycetes</taxon>
        <taxon>Saccharomycetales</taxon>
        <taxon>Saccharomycetaceae</taxon>
        <taxon>Eremothecium</taxon>
    </lineage>
</organism>
<reference evidence="6 7" key="1">
    <citation type="submission" date="2016-01" db="EMBL/GenBank/DDBJ databases">
        <title>Genome sequence of the yeast Holleya sinecauda.</title>
        <authorList>
            <person name="Dietrich F.S."/>
        </authorList>
    </citation>
    <scope>NUCLEOTIDE SEQUENCE [LARGE SCALE GENOMIC DNA]</scope>
    <source>
        <strain evidence="6 7">ATCC 58844</strain>
    </source>
</reference>
<dbReference type="PANTHER" id="PTHR22602">
    <property type="entry name" value="TRANSFERASE CAF17, MITOCHONDRIAL-RELATED"/>
    <property type="match status" value="1"/>
</dbReference>
<dbReference type="Gene3D" id="3.30.1360.120">
    <property type="entry name" value="Probable tRNA modification gtpase trme, domain 1"/>
    <property type="match status" value="1"/>
</dbReference>
<keyword evidence="2" id="KW-0809">Transit peptide</keyword>
<evidence type="ECO:0000256" key="5">
    <source>
        <dbReference type="SAM" id="MobiDB-lite"/>
    </source>
</evidence>
<keyword evidence="3" id="KW-0496">Mitochondrion</keyword>
<gene>
    <name evidence="6" type="ORF">AW171_hschr42269</name>
</gene>
<dbReference type="GO" id="GO:0016226">
    <property type="term" value="P:iron-sulfur cluster assembly"/>
    <property type="evidence" value="ECO:0007669"/>
    <property type="project" value="TreeGrafter"/>
</dbReference>
<dbReference type="AlphaFoldDB" id="A0A0X8HRX5"/>
<evidence type="ECO:0000256" key="1">
    <source>
        <dbReference type="ARBA" id="ARBA00004305"/>
    </source>
</evidence>
<dbReference type="NCBIfam" id="TIGR03317">
    <property type="entry name" value="ygfZ_signature"/>
    <property type="match status" value="1"/>
</dbReference>